<evidence type="ECO:0000313" key="1">
    <source>
        <dbReference type="EMBL" id="SDH29953.1"/>
    </source>
</evidence>
<protein>
    <submittedName>
        <fullName evidence="1">Uncharacterized protein</fullName>
    </submittedName>
</protein>
<dbReference type="EMBL" id="FNDI01000003">
    <property type="protein sequence ID" value="SDH29953.1"/>
    <property type="molecule type" value="Genomic_DNA"/>
</dbReference>
<comment type="caution">
    <text evidence="1">The sequence shown here is derived from an EMBL/GenBank/DDBJ whole genome shotgun (WGS) entry which is preliminary data.</text>
</comment>
<evidence type="ECO:0000313" key="2">
    <source>
        <dbReference type="Proteomes" id="UP000198900"/>
    </source>
</evidence>
<proteinExistence type="predicted"/>
<organism evidence="1 2">
    <name type="scientific">Paraburkholderia steynii</name>
    <dbReference type="NCBI Taxonomy" id="1245441"/>
    <lineage>
        <taxon>Bacteria</taxon>
        <taxon>Pseudomonadati</taxon>
        <taxon>Pseudomonadota</taxon>
        <taxon>Betaproteobacteria</taxon>
        <taxon>Burkholderiales</taxon>
        <taxon>Burkholderiaceae</taxon>
        <taxon>Paraburkholderia</taxon>
    </lineage>
</organism>
<name>A0A7Z7B4Z9_9BURK</name>
<accession>A0A7Z7B4Z9</accession>
<sequence length="242" mass="26410">MIGRTTTRCVPFRSRNSQYRLGASDARSTSCDARSASARGAACRSRYDGLATITSHVCAIGLHMSDESLSRRAALKQMSKPAGSISDIVSKTDSSKLIRGWILLYPVSKCGRSVDANDADAEIRRQPAGCCVASATHSSIDSRSFMRSMAYSRYCFPTGVSETCLVVRFTSRTSRSFSSIATPRVTTELDTLSCFAASEKLRHWAIVTNIRMEASLFIGMERKSKDPMASHPLSQDVRLPAS</sequence>
<dbReference type="AlphaFoldDB" id="A0A7Z7B4Z9"/>
<dbReference type="Proteomes" id="UP000198900">
    <property type="component" value="Unassembled WGS sequence"/>
</dbReference>
<reference evidence="1" key="1">
    <citation type="submission" date="2016-10" db="EMBL/GenBank/DDBJ databases">
        <authorList>
            <person name="Varghese N."/>
            <person name="Submissions S."/>
        </authorList>
    </citation>
    <scope>NUCLEOTIDE SEQUENCE [LARGE SCALE GENOMIC DNA]</scope>
    <source>
        <strain evidence="1">YR281</strain>
    </source>
</reference>
<keyword evidence="2" id="KW-1185">Reference proteome</keyword>
<gene>
    <name evidence="1" type="ORF">SAMN04487926_103406</name>
</gene>